<name>A0A8B8GHC0_9HEMI</name>
<dbReference type="Pfam" id="PF08385">
    <property type="entry name" value="DHC_N1"/>
    <property type="match status" value="1"/>
</dbReference>
<keyword evidence="2" id="KW-1185">Reference proteome</keyword>
<accession>A0A8B8GHC0</accession>
<dbReference type="GO" id="GO:0007018">
    <property type="term" value="P:microtubule-based movement"/>
    <property type="evidence" value="ECO:0007669"/>
    <property type="project" value="InterPro"/>
</dbReference>
<dbReference type="GO" id="GO:0051959">
    <property type="term" value="F:dynein light intermediate chain binding"/>
    <property type="evidence" value="ECO:0007669"/>
    <property type="project" value="InterPro"/>
</dbReference>
<dbReference type="OrthoDB" id="6583772at2759"/>
<dbReference type="GeneID" id="112691804"/>
<reference evidence="3" key="1">
    <citation type="submission" date="2025-08" db="UniProtKB">
        <authorList>
            <consortium name="RefSeq"/>
        </authorList>
    </citation>
    <scope>IDENTIFICATION</scope>
    <source>
        <tissue evidence="3">Whole body</tissue>
    </source>
</reference>
<evidence type="ECO:0000313" key="2">
    <source>
        <dbReference type="Proteomes" id="UP000694846"/>
    </source>
</evidence>
<dbReference type="InterPro" id="IPR026983">
    <property type="entry name" value="DHC"/>
</dbReference>
<dbReference type="PANTHER" id="PTHR22878:SF63">
    <property type="entry name" value="DYNEIN AXONEMAL HEAVY CHAIN 10"/>
    <property type="match status" value="1"/>
</dbReference>
<evidence type="ECO:0000259" key="1">
    <source>
        <dbReference type="Pfam" id="PF08385"/>
    </source>
</evidence>
<sequence length="522" mass="62216">MLSESNKKTGYKKLNRDLLNFHTQFESLKSSPQTMMAVAKNIILARGLTLRVNTNIKIIRSELYIPELLSEYNHFVRNVYNYEKETYQRWMKDANKFEKHYLRNKNDLMFFDENKLVSRFNKEIFCFMNTVRHLLLLKFDMPKDLMILVESRYDIYYNKFQIDKLVGLYNEFVDKISKDAPVLLVMNSWCDQIKFHLQPGFEKKNSLVTMKLPQFIENSFNCLKQINSILSIIKSYEKDITKTIELIENLTFFPTDFYEENNILDISETFDKFKARINGNVAVITGAMTYIAQGINLIEHTCFGTATGCHKRMRLYYEKYENALFDAFTRFKKFRFLSEKQDELIIRRFTETNPTLDDYNEKIGFFISLYKMIEEYKYMDLGCVRLDNTKLINKFMEQCQFWISIYGKSLKSHCKTILTTFLERIMALEEQLNTYIRNDEDVSVVCKAIEEIKKTNIDADITFKDIHNRFHLLVKHNIIIPKEQFSMFKKIKTNWENLYIEALGKNFCIEDAKNRLLKSNKK</sequence>
<organism evidence="2 3">
    <name type="scientific">Sipha flava</name>
    <name type="common">yellow sugarcane aphid</name>
    <dbReference type="NCBI Taxonomy" id="143950"/>
    <lineage>
        <taxon>Eukaryota</taxon>
        <taxon>Metazoa</taxon>
        <taxon>Ecdysozoa</taxon>
        <taxon>Arthropoda</taxon>
        <taxon>Hexapoda</taxon>
        <taxon>Insecta</taxon>
        <taxon>Pterygota</taxon>
        <taxon>Neoptera</taxon>
        <taxon>Paraneoptera</taxon>
        <taxon>Hemiptera</taxon>
        <taxon>Sternorrhyncha</taxon>
        <taxon>Aphidomorpha</taxon>
        <taxon>Aphidoidea</taxon>
        <taxon>Aphididae</taxon>
        <taxon>Sipha</taxon>
    </lineage>
</organism>
<dbReference type="AlphaFoldDB" id="A0A8B8GHC0"/>
<feature type="domain" description="Dynein heavy chain tail" evidence="1">
    <location>
        <begin position="12"/>
        <end position="203"/>
    </location>
</feature>
<dbReference type="InterPro" id="IPR013594">
    <property type="entry name" value="Dynein_heavy_tail"/>
</dbReference>
<protein>
    <submittedName>
        <fullName evidence="3">Uncharacterized protein LOC112691804</fullName>
    </submittedName>
</protein>
<dbReference type="GO" id="GO:0045505">
    <property type="term" value="F:dynein intermediate chain binding"/>
    <property type="evidence" value="ECO:0007669"/>
    <property type="project" value="InterPro"/>
</dbReference>
<dbReference type="GO" id="GO:0030286">
    <property type="term" value="C:dynein complex"/>
    <property type="evidence" value="ECO:0007669"/>
    <property type="project" value="InterPro"/>
</dbReference>
<dbReference type="PANTHER" id="PTHR22878">
    <property type="entry name" value="DYNEIN HEAVY CHAIN 6, AXONEMAL-LIKE-RELATED"/>
    <property type="match status" value="1"/>
</dbReference>
<evidence type="ECO:0000313" key="3">
    <source>
        <dbReference type="RefSeq" id="XP_025421991.1"/>
    </source>
</evidence>
<dbReference type="Proteomes" id="UP000694846">
    <property type="component" value="Unplaced"/>
</dbReference>
<dbReference type="RefSeq" id="XP_025421991.1">
    <property type="nucleotide sequence ID" value="XM_025566206.1"/>
</dbReference>
<gene>
    <name evidence="3" type="primary">LOC112691804</name>
</gene>
<proteinExistence type="predicted"/>